<sequence length="574" mass="63117">MKRDKQLTRLLVASIGVMILLFASCKRYVDPPLYFEEPGDTTRPASRKVLLIAIDGAAAGEYKKMGLPVLQNMLSKSKYTWEGVSDEVSTDAATWKTLMSGVSYSRHKIKDSSFIYTQGINDPQHSSVPNYPSIFSYILSSPKSDMRTTVISSWRTMVEKLVPEVQDPVVAADDVAVKDSALKRIKTGNPDFMVLQFNSVAIAGKAGAFLADNTLYKDAAVKVDAYIGELLTALKARPGYDKSEEWLVIVTSTHGGIGNSYGGPSSAEVNAFSVFYHEKFKPLEFVRSGFSGVAMKGTGSSVIRARIPDDGGLYNPGSAQQTISVKMKSPTKTQYPHFFSKMDKFASTTGWSLFTNSSGIWCISVIGSGESRIQGTTPVVFDDKWHTVTFKFMDSASKRWLVRYTDDKRIDHTDITARGSVTSTSPLTMGWATDQGMGAVTVSFADCMIFNTALSDAEVAALQCSKDITQHPRYANLIGYWPCSDGFGGRFLNKAPGAVNKDFVLQGAFTWDNYAEVPCSITPFQPVAGKSALFMKSVDVTVTSLYWLKMNILPVWGLEGSKWLEPYEQEFVKL</sequence>
<dbReference type="Proteomes" id="UP000290204">
    <property type="component" value="Unassembled WGS sequence"/>
</dbReference>
<evidence type="ECO:0000259" key="1">
    <source>
        <dbReference type="Pfam" id="PF16356"/>
    </source>
</evidence>
<name>A0A4Q1CPH7_9BACT</name>
<evidence type="ECO:0000313" key="2">
    <source>
        <dbReference type="EMBL" id="RXK62549.1"/>
    </source>
</evidence>
<dbReference type="Pfam" id="PF13385">
    <property type="entry name" value="Laminin_G_3"/>
    <property type="match status" value="1"/>
</dbReference>
<dbReference type="EMBL" id="SDHW01000001">
    <property type="protein sequence ID" value="RXK62549.1"/>
    <property type="molecule type" value="Genomic_DNA"/>
</dbReference>
<comment type="caution">
    <text evidence="2">The sequence shown here is derived from an EMBL/GenBank/DDBJ whole genome shotgun (WGS) entry which is preliminary data.</text>
</comment>
<dbReference type="OrthoDB" id="279982at2"/>
<dbReference type="GO" id="GO:0004553">
    <property type="term" value="F:hydrolase activity, hydrolyzing O-glycosyl compounds"/>
    <property type="evidence" value="ECO:0007669"/>
    <property type="project" value="UniProtKB-ARBA"/>
</dbReference>
<dbReference type="Pfam" id="PF16356">
    <property type="entry name" value="DUF4983"/>
    <property type="match status" value="1"/>
</dbReference>
<dbReference type="Gene3D" id="2.60.120.200">
    <property type="match status" value="1"/>
</dbReference>
<dbReference type="InterPro" id="IPR002591">
    <property type="entry name" value="Phosphodiest/P_Trfase"/>
</dbReference>
<dbReference type="GO" id="GO:0005975">
    <property type="term" value="P:carbohydrate metabolic process"/>
    <property type="evidence" value="ECO:0007669"/>
    <property type="project" value="UniProtKB-ARBA"/>
</dbReference>
<evidence type="ECO:0000313" key="3">
    <source>
        <dbReference type="Proteomes" id="UP000290204"/>
    </source>
</evidence>
<dbReference type="RefSeq" id="WP_129129920.1">
    <property type="nucleotide sequence ID" value="NZ_SDHW01000001.1"/>
</dbReference>
<dbReference type="AlphaFoldDB" id="A0A4Q1CPH7"/>
<feature type="domain" description="DUF4983" evidence="1">
    <location>
        <begin position="469"/>
        <end position="564"/>
    </location>
</feature>
<dbReference type="InterPro" id="IPR013320">
    <property type="entry name" value="ConA-like_dom_sf"/>
</dbReference>
<proteinExistence type="predicted"/>
<gene>
    <name evidence="2" type="ORF">ESA94_05995</name>
</gene>
<dbReference type="PROSITE" id="PS51257">
    <property type="entry name" value="PROKAR_LIPOPROTEIN"/>
    <property type="match status" value="1"/>
</dbReference>
<dbReference type="SUPFAM" id="SSF53649">
    <property type="entry name" value="Alkaline phosphatase-like"/>
    <property type="match status" value="1"/>
</dbReference>
<dbReference type="Gene3D" id="3.40.720.10">
    <property type="entry name" value="Alkaline Phosphatase, subunit A"/>
    <property type="match status" value="1"/>
</dbReference>
<organism evidence="2 3">
    <name type="scientific">Lacibacter luteus</name>
    <dbReference type="NCBI Taxonomy" id="2508719"/>
    <lineage>
        <taxon>Bacteria</taxon>
        <taxon>Pseudomonadati</taxon>
        <taxon>Bacteroidota</taxon>
        <taxon>Chitinophagia</taxon>
        <taxon>Chitinophagales</taxon>
        <taxon>Chitinophagaceae</taxon>
        <taxon>Lacibacter</taxon>
    </lineage>
</organism>
<keyword evidence="3" id="KW-1185">Reference proteome</keyword>
<dbReference type="InterPro" id="IPR017850">
    <property type="entry name" value="Alkaline_phosphatase_core_sf"/>
</dbReference>
<accession>A0A4Q1CPH7</accession>
<protein>
    <submittedName>
        <fullName evidence="2">DUF4983 domain-containing protein</fullName>
    </submittedName>
</protein>
<dbReference type="SUPFAM" id="SSF49899">
    <property type="entry name" value="Concanavalin A-like lectins/glucanases"/>
    <property type="match status" value="1"/>
</dbReference>
<dbReference type="InterPro" id="IPR032309">
    <property type="entry name" value="DUF4983"/>
</dbReference>
<dbReference type="Pfam" id="PF01663">
    <property type="entry name" value="Phosphodiest"/>
    <property type="match status" value="1"/>
</dbReference>
<reference evidence="2 3" key="1">
    <citation type="submission" date="2019-01" db="EMBL/GenBank/DDBJ databases">
        <title>Lacibacter sp. strain TTM-7.</title>
        <authorList>
            <person name="Chen W.-M."/>
        </authorList>
    </citation>
    <scope>NUCLEOTIDE SEQUENCE [LARGE SCALE GENOMIC DNA]</scope>
    <source>
        <strain evidence="2 3">TTM-7</strain>
    </source>
</reference>